<evidence type="ECO:0000313" key="11">
    <source>
        <dbReference type="Proteomes" id="UP000252174"/>
    </source>
</evidence>
<dbReference type="SMART" id="SM00387">
    <property type="entry name" value="HATPase_c"/>
    <property type="match status" value="1"/>
</dbReference>
<evidence type="ECO:0000259" key="9">
    <source>
        <dbReference type="PROSITE" id="PS50109"/>
    </source>
</evidence>
<keyword evidence="4" id="KW-0547">Nucleotide-binding</keyword>
<dbReference type="GO" id="GO:0000156">
    <property type="term" value="F:phosphorelay response regulator activity"/>
    <property type="evidence" value="ECO:0007669"/>
    <property type="project" value="TreeGrafter"/>
</dbReference>
<dbReference type="GO" id="GO:0000155">
    <property type="term" value="F:phosphorelay sensor kinase activity"/>
    <property type="evidence" value="ECO:0007669"/>
    <property type="project" value="InterPro"/>
</dbReference>
<keyword evidence="8" id="KW-0812">Transmembrane</keyword>
<dbReference type="SUPFAM" id="SSF55785">
    <property type="entry name" value="PYP-like sensor domain (PAS domain)"/>
    <property type="match status" value="1"/>
</dbReference>
<organism evidence="10 11">
    <name type="scientific">Extensimonas vulgaris</name>
    <dbReference type="NCBI Taxonomy" id="1031594"/>
    <lineage>
        <taxon>Bacteria</taxon>
        <taxon>Pseudomonadati</taxon>
        <taxon>Pseudomonadota</taxon>
        <taxon>Betaproteobacteria</taxon>
        <taxon>Burkholderiales</taxon>
        <taxon>Comamonadaceae</taxon>
        <taxon>Extensimonas</taxon>
    </lineage>
</organism>
<dbReference type="Pfam" id="PF02518">
    <property type="entry name" value="HATPase_c"/>
    <property type="match status" value="1"/>
</dbReference>
<feature type="transmembrane region" description="Helical" evidence="8">
    <location>
        <begin position="79"/>
        <end position="98"/>
    </location>
</feature>
<evidence type="ECO:0000256" key="7">
    <source>
        <dbReference type="ARBA" id="ARBA00023012"/>
    </source>
</evidence>
<keyword evidence="8" id="KW-1133">Transmembrane helix</keyword>
<dbReference type="CDD" id="cd00082">
    <property type="entry name" value="HisKA"/>
    <property type="match status" value="1"/>
</dbReference>
<dbReference type="Pfam" id="PF25323">
    <property type="entry name" value="6TM_PilS"/>
    <property type="match status" value="1"/>
</dbReference>
<feature type="transmembrane region" description="Helical" evidence="8">
    <location>
        <begin position="21"/>
        <end position="42"/>
    </location>
</feature>
<dbReference type="GO" id="GO:0007234">
    <property type="term" value="P:osmosensory signaling via phosphorelay pathway"/>
    <property type="evidence" value="ECO:0007669"/>
    <property type="project" value="TreeGrafter"/>
</dbReference>
<dbReference type="RefSeq" id="WP_114482699.1">
    <property type="nucleotide sequence ID" value="NZ_QPJU01000002.1"/>
</dbReference>
<keyword evidence="11" id="KW-1185">Reference proteome</keyword>
<dbReference type="PANTHER" id="PTHR42878">
    <property type="entry name" value="TWO-COMPONENT HISTIDINE KINASE"/>
    <property type="match status" value="1"/>
</dbReference>
<dbReference type="InterPro" id="IPR036890">
    <property type="entry name" value="HATPase_C_sf"/>
</dbReference>
<dbReference type="InterPro" id="IPR003661">
    <property type="entry name" value="HisK_dim/P_dom"/>
</dbReference>
<evidence type="ECO:0000256" key="8">
    <source>
        <dbReference type="SAM" id="Phobius"/>
    </source>
</evidence>
<comment type="caution">
    <text evidence="10">The sequence shown here is derived from an EMBL/GenBank/DDBJ whole genome shotgun (WGS) entry which is preliminary data.</text>
</comment>
<accession>A0A369ARR9</accession>
<keyword evidence="6" id="KW-0067">ATP-binding</keyword>
<evidence type="ECO:0000256" key="3">
    <source>
        <dbReference type="ARBA" id="ARBA00022679"/>
    </source>
</evidence>
<keyword evidence="3" id="KW-0808">Transferase</keyword>
<feature type="transmembrane region" description="Helical" evidence="8">
    <location>
        <begin position="48"/>
        <end position="67"/>
    </location>
</feature>
<dbReference type="Gene3D" id="1.10.287.130">
    <property type="match status" value="1"/>
</dbReference>
<dbReference type="InterPro" id="IPR035965">
    <property type="entry name" value="PAS-like_dom_sf"/>
</dbReference>
<dbReference type="OrthoDB" id="9815750at2"/>
<dbReference type="InterPro" id="IPR003594">
    <property type="entry name" value="HATPase_dom"/>
</dbReference>
<feature type="transmembrane region" description="Helical" evidence="8">
    <location>
        <begin position="155"/>
        <end position="173"/>
    </location>
</feature>
<protein>
    <recommendedName>
        <fullName evidence="2">histidine kinase</fullName>
        <ecNumber evidence="2">2.7.13.3</ecNumber>
    </recommendedName>
</protein>
<evidence type="ECO:0000256" key="1">
    <source>
        <dbReference type="ARBA" id="ARBA00000085"/>
    </source>
</evidence>
<name>A0A369ARR9_9BURK</name>
<sequence length="575" mass="62735">MALLTLSALDDKPFVRLWRGFLTGRVMVALALLVLQILWQALNHTSEPAALAISLAYFGAALVLRIWKRNAPPTPAIGPQWMVSIGMDLAVVCALQWLQAGGMNYTPLFGLPILLAAVHGTLLLALGTTAVVSLLLLAWAWWLNAHGIGDAAQNYLQGALAGMGYFIVAYLAHELAARLVREQQHAQQSLMTAQLQSEVSALVIQSLEEGVLVLDAHADVHMANPAALLLLGGRHPTAVPFSLTDDTRSAAWQPLVALAQRSFVQGHAQAADVYLQHPDESPVALHVRTWLTPSRTAPGAPPQPALTARANERLCVMFLHDLRAMQARLRTEKLAAMGRMSAAVAHEIRNPLAAITQANALLEEDLHDPAQRRLAQMVRENAERLARIVEDVLDIARVQQQAQLAPDATLALDDCVARICSEWQAQEPARRRVNVALQAGNVQVGFDTEHLRRVLYNLLDNALRHKSPEPDGLQVSTRTTPSGQASLQVWSDGAPLDPSVERHLFEPFFSSQSRSSGLGLYICRELCQRHGASIGYQRLSRPTRRGDVEGNAFTVIFRPTAQSAAPASLFDTFVV</sequence>
<comment type="catalytic activity">
    <reaction evidence="1">
        <text>ATP + protein L-histidine = ADP + protein N-phospho-L-histidine.</text>
        <dbReference type="EC" id="2.7.13.3"/>
    </reaction>
</comment>
<dbReference type="SMART" id="SM00388">
    <property type="entry name" value="HisKA"/>
    <property type="match status" value="1"/>
</dbReference>
<proteinExistence type="predicted"/>
<evidence type="ECO:0000313" key="10">
    <source>
        <dbReference type="EMBL" id="RCX10936.1"/>
    </source>
</evidence>
<keyword evidence="5 10" id="KW-0418">Kinase</keyword>
<dbReference type="PANTHER" id="PTHR42878:SF7">
    <property type="entry name" value="SENSOR HISTIDINE KINASE GLRK"/>
    <property type="match status" value="1"/>
</dbReference>
<dbReference type="Gene3D" id="3.30.565.10">
    <property type="entry name" value="Histidine kinase-like ATPase, C-terminal domain"/>
    <property type="match status" value="1"/>
</dbReference>
<dbReference type="SUPFAM" id="SSF47384">
    <property type="entry name" value="Homodimeric domain of signal transducing histidine kinase"/>
    <property type="match status" value="1"/>
</dbReference>
<evidence type="ECO:0000256" key="4">
    <source>
        <dbReference type="ARBA" id="ARBA00022741"/>
    </source>
</evidence>
<reference evidence="10 11" key="1">
    <citation type="submission" date="2018-07" db="EMBL/GenBank/DDBJ databases">
        <title>Genomic Encyclopedia of Type Strains, Phase IV (KMG-IV): sequencing the most valuable type-strain genomes for metagenomic binning, comparative biology and taxonomic classification.</title>
        <authorList>
            <person name="Goeker M."/>
        </authorList>
    </citation>
    <scope>NUCLEOTIDE SEQUENCE [LARGE SCALE GENOMIC DNA]</scope>
    <source>
        <strain evidence="10 11">DSM 100911</strain>
    </source>
</reference>
<dbReference type="InterPro" id="IPR050351">
    <property type="entry name" value="BphY/WalK/GraS-like"/>
</dbReference>
<dbReference type="EMBL" id="QPJU01000002">
    <property type="protein sequence ID" value="RCX10936.1"/>
    <property type="molecule type" value="Genomic_DNA"/>
</dbReference>
<dbReference type="GO" id="GO:0005524">
    <property type="term" value="F:ATP binding"/>
    <property type="evidence" value="ECO:0007669"/>
    <property type="project" value="UniProtKB-KW"/>
</dbReference>
<evidence type="ECO:0000256" key="5">
    <source>
        <dbReference type="ARBA" id="ARBA00022777"/>
    </source>
</evidence>
<dbReference type="Pfam" id="PF00512">
    <property type="entry name" value="HisKA"/>
    <property type="match status" value="1"/>
</dbReference>
<evidence type="ECO:0000256" key="6">
    <source>
        <dbReference type="ARBA" id="ARBA00022840"/>
    </source>
</evidence>
<keyword evidence="8" id="KW-0472">Membrane</keyword>
<keyword evidence="7" id="KW-0902">Two-component regulatory system</keyword>
<dbReference type="InterPro" id="IPR005467">
    <property type="entry name" value="His_kinase_dom"/>
</dbReference>
<dbReference type="SUPFAM" id="SSF55874">
    <property type="entry name" value="ATPase domain of HSP90 chaperone/DNA topoisomerase II/histidine kinase"/>
    <property type="match status" value="1"/>
</dbReference>
<evidence type="ECO:0000256" key="2">
    <source>
        <dbReference type="ARBA" id="ARBA00012438"/>
    </source>
</evidence>
<dbReference type="Proteomes" id="UP000252174">
    <property type="component" value="Unassembled WGS sequence"/>
</dbReference>
<dbReference type="GO" id="GO:0030295">
    <property type="term" value="F:protein kinase activator activity"/>
    <property type="evidence" value="ECO:0007669"/>
    <property type="project" value="TreeGrafter"/>
</dbReference>
<feature type="domain" description="Histidine kinase" evidence="9">
    <location>
        <begin position="343"/>
        <end position="561"/>
    </location>
</feature>
<gene>
    <name evidence="10" type="ORF">DFR45_102338</name>
</gene>
<dbReference type="EC" id="2.7.13.3" evidence="2"/>
<dbReference type="AlphaFoldDB" id="A0A369ARR9"/>
<feature type="transmembrane region" description="Helical" evidence="8">
    <location>
        <begin position="110"/>
        <end position="143"/>
    </location>
</feature>
<dbReference type="InterPro" id="IPR036097">
    <property type="entry name" value="HisK_dim/P_sf"/>
</dbReference>
<dbReference type="PROSITE" id="PS50109">
    <property type="entry name" value="HIS_KIN"/>
    <property type="match status" value="1"/>
</dbReference>